<sequence length="65" mass="7262">MLRKLLESFTCPMTNSEFEQVLDLATTDIKTNRVDFGKRTSLSDAVEIAASCFIALSRGKVARKH</sequence>
<keyword evidence="2" id="KW-1185">Reference proteome</keyword>
<proteinExistence type="predicted"/>
<comment type="caution">
    <text evidence="1">The sequence shown here is derived from an EMBL/GenBank/DDBJ whole genome shotgun (WGS) entry which is preliminary data.</text>
</comment>
<evidence type="ECO:0000313" key="1">
    <source>
        <dbReference type="EMBL" id="TGE36855.1"/>
    </source>
</evidence>
<dbReference type="OrthoDB" id="1922248at2"/>
<dbReference type="RefSeq" id="WP_135548903.1">
    <property type="nucleotide sequence ID" value="NZ_SPQQ01000006.1"/>
</dbReference>
<accession>A0A4Z0R399</accession>
<reference evidence="1 2" key="1">
    <citation type="submission" date="2019-03" db="EMBL/GenBank/DDBJ databases">
        <title>Draft Genome Sequence of Desulfosporosinus fructosivorans Strain 63.6F, Isolated from Marine Sediment in the Baltic Sea.</title>
        <authorList>
            <person name="Hausmann B."/>
            <person name="Vandieken V."/>
            <person name="Pjevac P."/>
            <person name="Schreck K."/>
            <person name="Herbold C.W."/>
            <person name="Loy A."/>
        </authorList>
    </citation>
    <scope>NUCLEOTIDE SEQUENCE [LARGE SCALE GENOMIC DNA]</scope>
    <source>
        <strain evidence="1 2">63.6F</strain>
    </source>
</reference>
<gene>
    <name evidence="1" type="ORF">E4K67_17295</name>
</gene>
<organism evidence="1 2">
    <name type="scientific">Desulfosporosinus fructosivorans</name>
    <dbReference type="NCBI Taxonomy" id="2018669"/>
    <lineage>
        <taxon>Bacteria</taxon>
        <taxon>Bacillati</taxon>
        <taxon>Bacillota</taxon>
        <taxon>Clostridia</taxon>
        <taxon>Eubacteriales</taxon>
        <taxon>Desulfitobacteriaceae</taxon>
        <taxon>Desulfosporosinus</taxon>
    </lineage>
</organism>
<protein>
    <submittedName>
        <fullName evidence="1">Uncharacterized protein</fullName>
    </submittedName>
</protein>
<name>A0A4Z0R399_9FIRM</name>
<dbReference type="Proteomes" id="UP000298460">
    <property type="component" value="Unassembled WGS sequence"/>
</dbReference>
<dbReference type="AlphaFoldDB" id="A0A4Z0R399"/>
<evidence type="ECO:0000313" key="2">
    <source>
        <dbReference type="Proteomes" id="UP000298460"/>
    </source>
</evidence>
<dbReference type="EMBL" id="SPQQ01000006">
    <property type="protein sequence ID" value="TGE36855.1"/>
    <property type="molecule type" value="Genomic_DNA"/>
</dbReference>